<protein>
    <submittedName>
        <fullName evidence="1">Uncharacterized protein</fullName>
    </submittedName>
</protein>
<organism evidence="1 2">
    <name type="scientific">Helianthus annuus</name>
    <name type="common">Common sunflower</name>
    <dbReference type="NCBI Taxonomy" id="4232"/>
    <lineage>
        <taxon>Eukaryota</taxon>
        <taxon>Viridiplantae</taxon>
        <taxon>Streptophyta</taxon>
        <taxon>Embryophyta</taxon>
        <taxon>Tracheophyta</taxon>
        <taxon>Spermatophyta</taxon>
        <taxon>Magnoliopsida</taxon>
        <taxon>eudicotyledons</taxon>
        <taxon>Gunneridae</taxon>
        <taxon>Pentapetalae</taxon>
        <taxon>asterids</taxon>
        <taxon>campanulids</taxon>
        <taxon>Asterales</taxon>
        <taxon>Asteraceae</taxon>
        <taxon>Asteroideae</taxon>
        <taxon>Heliantheae alliance</taxon>
        <taxon>Heliantheae</taxon>
        <taxon>Helianthus</taxon>
    </lineage>
</organism>
<sequence>MKTNFVLCVLGAPEFDDILPSWTYFENKDPAEQESLISDVHDVTANAASVIDVCMLRNAESSAVDGDSLNPHVCLYCYMNMMKNCREEPGAFSAE</sequence>
<dbReference type="AlphaFoldDB" id="A0A251UAD3"/>
<dbReference type="Proteomes" id="UP000215914">
    <property type="component" value="Chromosome 7"/>
</dbReference>
<dbReference type="InParanoid" id="A0A251UAD3"/>
<evidence type="ECO:0000313" key="2">
    <source>
        <dbReference type="Proteomes" id="UP000215914"/>
    </source>
</evidence>
<proteinExistence type="predicted"/>
<reference evidence="2" key="1">
    <citation type="journal article" date="2017" name="Nature">
        <title>The sunflower genome provides insights into oil metabolism, flowering and Asterid evolution.</title>
        <authorList>
            <person name="Badouin H."/>
            <person name="Gouzy J."/>
            <person name="Grassa C.J."/>
            <person name="Murat F."/>
            <person name="Staton S.E."/>
            <person name="Cottret L."/>
            <person name="Lelandais-Briere C."/>
            <person name="Owens G.L."/>
            <person name="Carrere S."/>
            <person name="Mayjonade B."/>
            <person name="Legrand L."/>
            <person name="Gill N."/>
            <person name="Kane N.C."/>
            <person name="Bowers J.E."/>
            <person name="Hubner S."/>
            <person name="Bellec A."/>
            <person name="Berard A."/>
            <person name="Berges H."/>
            <person name="Blanchet N."/>
            <person name="Boniface M.C."/>
            <person name="Brunel D."/>
            <person name="Catrice O."/>
            <person name="Chaidir N."/>
            <person name="Claudel C."/>
            <person name="Donnadieu C."/>
            <person name="Faraut T."/>
            <person name="Fievet G."/>
            <person name="Helmstetter N."/>
            <person name="King M."/>
            <person name="Knapp S.J."/>
            <person name="Lai Z."/>
            <person name="Le Paslier M.C."/>
            <person name="Lippi Y."/>
            <person name="Lorenzon L."/>
            <person name="Mandel J.R."/>
            <person name="Marage G."/>
            <person name="Marchand G."/>
            <person name="Marquand E."/>
            <person name="Bret-Mestries E."/>
            <person name="Morien E."/>
            <person name="Nambeesan S."/>
            <person name="Nguyen T."/>
            <person name="Pegot-Espagnet P."/>
            <person name="Pouilly N."/>
            <person name="Raftis F."/>
            <person name="Sallet E."/>
            <person name="Schiex T."/>
            <person name="Thomas J."/>
            <person name="Vandecasteele C."/>
            <person name="Vares D."/>
            <person name="Vear F."/>
            <person name="Vautrin S."/>
            <person name="Crespi M."/>
            <person name="Mangin B."/>
            <person name="Burke J.M."/>
            <person name="Salse J."/>
            <person name="Munos S."/>
            <person name="Vincourt P."/>
            <person name="Rieseberg L.H."/>
            <person name="Langlade N.B."/>
        </authorList>
    </citation>
    <scope>NUCLEOTIDE SEQUENCE [LARGE SCALE GENOMIC DNA]</scope>
    <source>
        <strain evidence="2">cv. SF193</strain>
    </source>
</reference>
<gene>
    <name evidence="1" type="ORF">HannXRQ_Chr07g0188581</name>
</gene>
<dbReference type="EMBL" id="CM007896">
    <property type="protein sequence ID" value="OTG20039.1"/>
    <property type="molecule type" value="Genomic_DNA"/>
</dbReference>
<accession>A0A251UAD3</accession>
<keyword evidence="2" id="KW-1185">Reference proteome</keyword>
<evidence type="ECO:0000313" key="1">
    <source>
        <dbReference type="EMBL" id="OTG20039.1"/>
    </source>
</evidence>
<name>A0A251UAD3_HELAN</name>